<sequence>MMRFPGSTERVFSAVVRTGLIYEDSHAEKEKSKTDHSARRYHY</sequence>
<evidence type="ECO:0000313" key="2">
    <source>
        <dbReference type="EMBL" id="VTP62695.1"/>
    </source>
</evidence>
<proteinExistence type="predicted"/>
<evidence type="ECO:0000313" key="3">
    <source>
        <dbReference type="Proteomes" id="UP000310719"/>
    </source>
</evidence>
<name>A0A4U9HGA8_9ENTR</name>
<evidence type="ECO:0000256" key="1">
    <source>
        <dbReference type="SAM" id="MobiDB-lite"/>
    </source>
</evidence>
<gene>
    <name evidence="2" type="ORF">NCTC13032_00481</name>
</gene>
<dbReference type="Proteomes" id="UP000310719">
    <property type="component" value="Chromosome"/>
</dbReference>
<organism evidence="2 3">
    <name type="scientific">Leclercia adecarboxylata</name>
    <dbReference type="NCBI Taxonomy" id="83655"/>
    <lineage>
        <taxon>Bacteria</taxon>
        <taxon>Pseudomonadati</taxon>
        <taxon>Pseudomonadota</taxon>
        <taxon>Gammaproteobacteria</taxon>
        <taxon>Enterobacterales</taxon>
        <taxon>Enterobacteriaceae</taxon>
        <taxon>Leclercia</taxon>
    </lineage>
</organism>
<dbReference type="EMBL" id="LR590464">
    <property type="protein sequence ID" value="VTP62695.1"/>
    <property type="molecule type" value="Genomic_DNA"/>
</dbReference>
<feature type="region of interest" description="Disordered" evidence="1">
    <location>
        <begin position="23"/>
        <end position="43"/>
    </location>
</feature>
<dbReference type="AlphaFoldDB" id="A0A4U9HGA8"/>
<accession>A0A4U9HGA8</accession>
<reference evidence="2 3" key="1">
    <citation type="submission" date="2019-05" db="EMBL/GenBank/DDBJ databases">
        <authorList>
            <consortium name="Pathogen Informatics"/>
        </authorList>
    </citation>
    <scope>NUCLEOTIDE SEQUENCE [LARGE SCALE GENOMIC DNA]</scope>
    <source>
        <strain evidence="2 3">NCTC13032</strain>
    </source>
</reference>
<protein>
    <submittedName>
        <fullName evidence="2">Uncharacterized protein</fullName>
    </submittedName>
</protein>